<organism evidence="5 6">
    <name type="scientific">Tuber aestivum</name>
    <name type="common">summer truffle</name>
    <dbReference type="NCBI Taxonomy" id="59557"/>
    <lineage>
        <taxon>Eukaryota</taxon>
        <taxon>Fungi</taxon>
        <taxon>Dikarya</taxon>
        <taxon>Ascomycota</taxon>
        <taxon>Pezizomycotina</taxon>
        <taxon>Pezizomycetes</taxon>
        <taxon>Pezizales</taxon>
        <taxon>Tuberaceae</taxon>
        <taxon>Tuber</taxon>
    </lineage>
</organism>
<dbReference type="InterPro" id="IPR036282">
    <property type="entry name" value="Glutathione-S-Trfase_C_sf"/>
</dbReference>
<accession>A0A292Q066</accession>
<feature type="domain" description="GST C-terminal" evidence="4">
    <location>
        <begin position="113"/>
        <end position="240"/>
    </location>
</feature>
<protein>
    <recommendedName>
        <fullName evidence="7">Glutathione S-transferase</fullName>
    </recommendedName>
</protein>
<dbReference type="SUPFAM" id="SSF47616">
    <property type="entry name" value="GST C-terminal domain-like"/>
    <property type="match status" value="1"/>
</dbReference>
<dbReference type="AlphaFoldDB" id="A0A292Q066"/>
<evidence type="ECO:0008006" key="7">
    <source>
        <dbReference type="Google" id="ProtNLM"/>
    </source>
</evidence>
<proteinExistence type="inferred from homology"/>
<dbReference type="EMBL" id="LN891003">
    <property type="protein sequence ID" value="CUS12133.1"/>
    <property type="molecule type" value="Genomic_DNA"/>
</dbReference>
<evidence type="ECO:0000259" key="3">
    <source>
        <dbReference type="PROSITE" id="PS50404"/>
    </source>
</evidence>
<dbReference type="PANTHER" id="PTHR44051:SF3">
    <property type="entry name" value="TRANSCRIPTIONAL REGULATOR URE2"/>
    <property type="match status" value="1"/>
</dbReference>
<dbReference type="SUPFAM" id="SSF52833">
    <property type="entry name" value="Thioredoxin-like"/>
    <property type="match status" value="1"/>
</dbReference>
<dbReference type="InterPro" id="IPR004045">
    <property type="entry name" value="Glutathione_S-Trfase_N"/>
</dbReference>
<dbReference type="SFLD" id="SFLDS00019">
    <property type="entry name" value="Glutathione_Transferase_(cytos"/>
    <property type="match status" value="1"/>
</dbReference>
<dbReference type="Pfam" id="PF00043">
    <property type="entry name" value="GST_C"/>
    <property type="match status" value="1"/>
</dbReference>
<dbReference type="CDD" id="cd03048">
    <property type="entry name" value="GST_N_Ure2p_like"/>
    <property type="match status" value="1"/>
</dbReference>
<evidence type="ECO:0000313" key="5">
    <source>
        <dbReference type="EMBL" id="CUS12133.1"/>
    </source>
</evidence>
<sequence>MTTSTPQPPSITFNGYSEENPQFTLYSHPIGPNGWKAAQILSELDLTYRTVLLEFGSDPGGMKTPEFERINPNGRVPALVDHSANDLTIWESGAILLYLVKKYDTVYRLWARTPEDQALIETWLFYQVSGQGPYIGQATWFAHYHPEAVPSAQDRYVSETRRVLRILAKQLGREGSKGWLVLGRITVADLSFLQWYLHAYRVGVNIQEEYPVVWDWLQRMRERPAVKKANVGCVFPEQEFHNDSGKE</sequence>
<dbReference type="PANTHER" id="PTHR44051">
    <property type="entry name" value="GLUTATHIONE S-TRANSFERASE-RELATED"/>
    <property type="match status" value="1"/>
</dbReference>
<dbReference type="InterPro" id="IPR036249">
    <property type="entry name" value="Thioredoxin-like_sf"/>
</dbReference>
<dbReference type="SFLD" id="SFLDG01151">
    <property type="entry name" value="Main.2:_Nu-like"/>
    <property type="match status" value="1"/>
</dbReference>
<dbReference type="PROSITE" id="PS50404">
    <property type="entry name" value="GST_NTER"/>
    <property type="match status" value="1"/>
</dbReference>
<dbReference type="SFLD" id="SFLDG00358">
    <property type="entry name" value="Main_(cytGST)"/>
    <property type="match status" value="1"/>
</dbReference>
<comment type="similarity">
    <text evidence="1 2">Belongs to the GST superfamily.</text>
</comment>
<gene>
    <name evidence="5" type="ORF">GSTUAT00003781001</name>
</gene>
<dbReference type="PROSITE" id="PS50405">
    <property type="entry name" value="GST_CTER"/>
    <property type="match status" value="1"/>
</dbReference>
<dbReference type="InterPro" id="IPR004046">
    <property type="entry name" value="GST_C"/>
</dbReference>
<dbReference type="InterPro" id="IPR010987">
    <property type="entry name" value="Glutathione-S-Trfase_C-like"/>
</dbReference>
<dbReference type="Gene3D" id="1.20.1050.10">
    <property type="match status" value="2"/>
</dbReference>
<dbReference type="InterPro" id="IPR040079">
    <property type="entry name" value="Glutathione_S-Trfase"/>
</dbReference>
<dbReference type="Pfam" id="PF02798">
    <property type="entry name" value="GST_N"/>
    <property type="match status" value="1"/>
</dbReference>
<evidence type="ECO:0000256" key="1">
    <source>
        <dbReference type="ARBA" id="ARBA00007409"/>
    </source>
</evidence>
<evidence type="ECO:0000313" key="6">
    <source>
        <dbReference type="Proteomes" id="UP001412239"/>
    </source>
</evidence>
<evidence type="ECO:0000256" key="2">
    <source>
        <dbReference type="RuleBase" id="RU003494"/>
    </source>
</evidence>
<dbReference type="Gene3D" id="3.40.30.10">
    <property type="entry name" value="Glutaredoxin"/>
    <property type="match status" value="1"/>
</dbReference>
<reference evidence="5" key="1">
    <citation type="submission" date="2015-10" db="EMBL/GenBank/DDBJ databases">
        <authorList>
            <person name="Regsiter A."/>
            <person name="william w."/>
        </authorList>
    </citation>
    <scope>NUCLEOTIDE SEQUENCE</scope>
    <source>
        <strain evidence="5">Montdore</strain>
    </source>
</reference>
<feature type="domain" description="GST N-terminal" evidence="3">
    <location>
        <begin position="21"/>
        <end position="107"/>
    </location>
</feature>
<name>A0A292Q066_9PEZI</name>
<keyword evidence="6" id="KW-1185">Reference proteome</keyword>
<dbReference type="Proteomes" id="UP001412239">
    <property type="component" value="Unassembled WGS sequence"/>
</dbReference>
<evidence type="ECO:0000259" key="4">
    <source>
        <dbReference type="PROSITE" id="PS50405"/>
    </source>
</evidence>